<dbReference type="EMBL" id="LN733769">
    <property type="protein sequence ID" value="CEP18227.1"/>
    <property type="molecule type" value="Genomic_DNA"/>
</dbReference>
<reference evidence="1 2" key="1">
    <citation type="submission" date="2014-09" db="EMBL/GenBank/DDBJ databases">
        <authorList>
            <person name="Ellenberger Sabrina"/>
        </authorList>
    </citation>
    <scope>NUCLEOTIDE SEQUENCE [LARGE SCALE GENOMIC DNA]</scope>
    <source>
        <strain evidence="1 2">CBS 412.66</strain>
    </source>
</reference>
<dbReference type="OrthoDB" id="2279273at2759"/>
<organism evidence="1 2">
    <name type="scientific">Parasitella parasitica</name>
    <dbReference type="NCBI Taxonomy" id="35722"/>
    <lineage>
        <taxon>Eukaryota</taxon>
        <taxon>Fungi</taxon>
        <taxon>Fungi incertae sedis</taxon>
        <taxon>Mucoromycota</taxon>
        <taxon>Mucoromycotina</taxon>
        <taxon>Mucoromycetes</taxon>
        <taxon>Mucorales</taxon>
        <taxon>Mucorineae</taxon>
        <taxon>Mucoraceae</taxon>
        <taxon>Parasitella</taxon>
    </lineage>
</organism>
<protein>
    <submittedName>
        <fullName evidence="1">Uncharacterized protein</fullName>
    </submittedName>
</protein>
<evidence type="ECO:0000313" key="1">
    <source>
        <dbReference type="EMBL" id="CEP18227.1"/>
    </source>
</evidence>
<evidence type="ECO:0000313" key="2">
    <source>
        <dbReference type="Proteomes" id="UP000054107"/>
    </source>
</evidence>
<proteinExistence type="predicted"/>
<sequence>MPQDMQQPNSTESTIFDIRAAICSSCGGEGHKIPETSSHFGCTDRSKISFDNHKGLFGASSMLKTIADTFYFASIEQFGQMKVFFTHAAEKTIYLWSLRYEHEGRVYELWLERKLHLQPEFEKRDEELLNIINFYWSMKSLFEETTDIMLKLQEEHKKKLVEYRFSTPPSETLEATVKPSILKLTEESDKAGMYLLGPFFTNANSVLVEECFG</sequence>
<dbReference type="AlphaFoldDB" id="A0A0B7NLD1"/>
<keyword evidence="2" id="KW-1185">Reference proteome</keyword>
<name>A0A0B7NLD1_9FUNG</name>
<accession>A0A0B7NLD1</accession>
<dbReference type="Proteomes" id="UP000054107">
    <property type="component" value="Unassembled WGS sequence"/>
</dbReference>
<gene>
    <name evidence="1" type="primary">PARPA_12529.1 scaffold 45109</name>
</gene>